<dbReference type="Proteomes" id="UP001152795">
    <property type="component" value="Unassembled WGS sequence"/>
</dbReference>
<keyword evidence="2" id="KW-1185">Reference proteome</keyword>
<accession>A0A6S7KJW5</accession>
<evidence type="ECO:0000313" key="1">
    <source>
        <dbReference type="EMBL" id="CAB4020738.1"/>
    </source>
</evidence>
<dbReference type="Gene3D" id="3.90.70.120">
    <property type="match status" value="1"/>
</dbReference>
<gene>
    <name evidence="1" type="ORF">PACLA_8A025148</name>
</gene>
<comment type="caution">
    <text evidence="1">The sequence shown here is derived from an EMBL/GenBank/DDBJ whole genome shotgun (WGS) entry which is preliminary data.</text>
</comment>
<dbReference type="OrthoDB" id="5989338at2759"/>
<organism evidence="1 2">
    <name type="scientific">Paramuricea clavata</name>
    <name type="common">Red gorgonian</name>
    <name type="synonym">Violescent sea-whip</name>
    <dbReference type="NCBI Taxonomy" id="317549"/>
    <lineage>
        <taxon>Eukaryota</taxon>
        <taxon>Metazoa</taxon>
        <taxon>Cnidaria</taxon>
        <taxon>Anthozoa</taxon>
        <taxon>Octocorallia</taxon>
        <taxon>Malacalcyonacea</taxon>
        <taxon>Plexauridae</taxon>
        <taxon>Paramuricea</taxon>
    </lineage>
</organism>
<evidence type="ECO:0000313" key="2">
    <source>
        <dbReference type="Proteomes" id="UP001152795"/>
    </source>
</evidence>
<reference evidence="1" key="1">
    <citation type="submission" date="2020-04" db="EMBL/GenBank/DDBJ databases">
        <authorList>
            <person name="Alioto T."/>
            <person name="Alioto T."/>
            <person name="Gomez Garrido J."/>
        </authorList>
    </citation>
    <scope>NUCLEOTIDE SEQUENCE</scope>
    <source>
        <strain evidence="1">A484AB</strain>
    </source>
</reference>
<name>A0A6S7KJW5_PARCT</name>
<proteinExistence type="predicted"/>
<sequence>MVASRKATKNMDNAISFEQIPTKNLSIILSKDDMESKNVSTGTDQCMSGINISNNCIFKLNNQNTEITGLSKDSKLNPMRIKNLPVRSRYALFYNVCTQKHVTDFTTTGCHLRHRDREPSRIQVKWLTRKFGKSRLLRKRLRHTIKRSVPRSSHLHYIVENIMHCQDITMKCNPDVYCPMKVHTKCRTNCSANNLKFYICEGILADIFYLSGSTNDLYAQQVYKNVNHLKNVCQSALRTDIETNPGPIFYIDPSKTISAPYSQVFDRDYIFEYSESYSGNVIGDCSIEGYQYCVPFHRSFDLLLAENYSAFILTIDSNAVCIFSTTDGKYKVFDSHSRDIYGRGHPQGTCVLLEAPNINNVILYFQSLYRENSQFELRGINIEEVQANCDQNLNNSIRNSALSGNASDESKSTDVSCLCRQCCAISLYSICYSVIKPCNYWDSNTVAAVVYFGTTLYNNTGINTSCDIPQKVEICGTEIDVKLQANIQGIVYDQTKSKLHIESLICHTNETQGF</sequence>
<protein>
    <submittedName>
        <fullName evidence="1">Uncharacterized protein</fullName>
    </submittedName>
</protein>
<dbReference type="AlphaFoldDB" id="A0A6S7KJW5"/>
<dbReference type="EMBL" id="CACRXK020011099">
    <property type="protein sequence ID" value="CAB4020738.1"/>
    <property type="molecule type" value="Genomic_DNA"/>
</dbReference>